<organism evidence="5 6">
    <name type="scientific">Candidatus Roizmanbacteria bacterium RIFCSPLOWO2_01_FULL_40_42</name>
    <dbReference type="NCBI Taxonomy" id="1802066"/>
    <lineage>
        <taxon>Bacteria</taxon>
        <taxon>Candidatus Roizmaniibacteriota</taxon>
    </lineage>
</organism>
<dbReference type="PANTHER" id="PTHR10412:SF11">
    <property type="entry name" value="MANNOSYL-OLIGOSACCHARIDE GLUCOSIDASE"/>
    <property type="match status" value="1"/>
</dbReference>
<dbReference type="InterPro" id="IPR008928">
    <property type="entry name" value="6-hairpin_glycosidase_sf"/>
</dbReference>
<evidence type="ECO:0000256" key="1">
    <source>
        <dbReference type="ARBA" id="ARBA00010833"/>
    </source>
</evidence>
<dbReference type="Pfam" id="PF22422">
    <property type="entry name" value="MGH1-like_GH"/>
    <property type="match status" value="1"/>
</dbReference>
<accession>A0A1F7J5P8</accession>
<dbReference type="InterPro" id="IPR054491">
    <property type="entry name" value="MGH1-like_GH"/>
</dbReference>
<comment type="caution">
    <text evidence="5">The sequence shown here is derived from an EMBL/GenBank/DDBJ whole genome shotgun (WGS) entry which is preliminary data.</text>
</comment>
<dbReference type="GO" id="GO:0006487">
    <property type="term" value="P:protein N-linked glycosylation"/>
    <property type="evidence" value="ECO:0007669"/>
    <property type="project" value="TreeGrafter"/>
</dbReference>
<dbReference type="PANTHER" id="PTHR10412">
    <property type="entry name" value="MANNOSYL-OLIGOSACCHARIDE GLUCOSIDASE"/>
    <property type="match status" value="1"/>
</dbReference>
<evidence type="ECO:0000256" key="2">
    <source>
        <dbReference type="ARBA" id="ARBA00022801"/>
    </source>
</evidence>
<dbReference type="GO" id="GO:0009311">
    <property type="term" value="P:oligosaccharide metabolic process"/>
    <property type="evidence" value="ECO:0007669"/>
    <property type="project" value="InterPro"/>
</dbReference>
<protein>
    <recommendedName>
        <fullName evidence="4">Mannosylglycerate hydrolase MGH1-like glycoside hydrolase domain-containing protein</fullName>
    </recommendedName>
</protein>
<dbReference type="Gene3D" id="1.50.10.10">
    <property type="match status" value="1"/>
</dbReference>
<evidence type="ECO:0000259" key="4">
    <source>
        <dbReference type="Pfam" id="PF22422"/>
    </source>
</evidence>
<name>A0A1F7J5P8_9BACT</name>
<reference evidence="5 6" key="1">
    <citation type="journal article" date="2016" name="Nat. Commun.">
        <title>Thousands of microbial genomes shed light on interconnected biogeochemical processes in an aquifer system.</title>
        <authorList>
            <person name="Anantharaman K."/>
            <person name="Brown C.T."/>
            <person name="Hug L.A."/>
            <person name="Sharon I."/>
            <person name="Castelle C.J."/>
            <person name="Probst A.J."/>
            <person name="Thomas B.C."/>
            <person name="Singh A."/>
            <person name="Wilkins M.J."/>
            <person name="Karaoz U."/>
            <person name="Brodie E.L."/>
            <person name="Williams K.H."/>
            <person name="Hubbard S.S."/>
            <person name="Banfield J.F."/>
        </authorList>
    </citation>
    <scope>NUCLEOTIDE SEQUENCE [LARGE SCALE GENOMIC DNA]</scope>
</reference>
<keyword evidence="3" id="KW-0326">Glycosidase</keyword>
<dbReference type="AlphaFoldDB" id="A0A1F7J5P8"/>
<dbReference type="InterPro" id="IPR012341">
    <property type="entry name" value="6hp_glycosidase-like_sf"/>
</dbReference>
<dbReference type="Proteomes" id="UP000178558">
    <property type="component" value="Unassembled WGS sequence"/>
</dbReference>
<evidence type="ECO:0000313" key="6">
    <source>
        <dbReference type="Proteomes" id="UP000178558"/>
    </source>
</evidence>
<dbReference type="InterPro" id="IPR004888">
    <property type="entry name" value="Glycoside_hydrolase_63"/>
</dbReference>
<comment type="similarity">
    <text evidence="1">Belongs to the glycosyl hydrolase 63 family.</text>
</comment>
<evidence type="ECO:0000313" key="5">
    <source>
        <dbReference type="EMBL" id="OGK50934.1"/>
    </source>
</evidence>
<sequence>MGGKKIGNEELRKDLTKKAQTVFDNNTFQGFSKWKNAEYSFIAPSDREYIYQFLWDTGFHAIVLSHFDIPKAKEEIRTFLLGQWNDGFLPHVIFWGEKKVLSHWAYIESKPSVRPHTTAISQPPVLALAIESIYKKSKDKKFLEETLPKIANHHRWLLANRDEDGDKLISIISPNESGMDELPVFQYVTGFLGEDVVRLHWTYRKTDLRNYYHNYDNKTILEKDYFNVEELLFNCVFAEASRSLSRLFSEIGNKEESSYFKMVSDKTEEAIIKKCWHKEDEIFYSLFTHEEKFARVKTVASLIPLFLENLKGEKLEKLINKHLLNKSEFWTRYPVPTVARSEPYYNPADTPIHKVKLLWRGPTWIATNWFVVKGLQKHGYHDIAEKIIITMNEMITQHGFREYYNPETGEGYRRVNFGWSTLLLDLL</sequence>
<gene>
    <name evidence="5" type="ORF">A3B50_01515</name>
</gene>
<dbReference type="SUPFAM" id="SSF48208">
    <property type="entry name" value="Six-hairpin glycosidases"/>
    <property type="match status" value="1"/>
</dbReference>
<proteinExistence type="inferred from homology"/>
<dbReference type="EMBL" id="MGAQ01000010">
    <property type="protein sequence ID" value="OGK50934.1"/>
    <property type="molecule type" value="Genomic_DNA"/>
</dbReference>
<dbReference type="GO" id="GO:0004573">
    <property type="term" value="F:Glc3Man9GlcNAc2 oligosaccharide glucosidase activity"/>
    <property type="evidence" value="ECO:0007669"/>
    <property type="project" value="InterPro"/>
</dbReference>
<evidence type="ECO:0000256" key="3">
    <source>
        <dbReference type="ARBA" id="ARBA00023295"/>
    </source>
</evidence>
<feature type="domain" description="Mannosylglycerate hydrolase MGH1-like glycoside hydrolase" evidence="4">
    <location>
        <begin position="49"/>
        <end position="420"/>
    </location>
</feature>
<keyword evidence="2" id="KW-0378">Hydrolase</keyword>